<dbReference type="EMBL" id="CADIKI010000020">
    <property type="protein sequence ID" value="CAB3804789.1"/>
    <property type="molecule type" value="Genomic_DNA"/>
</dbReference>
<protein>
    <submittedName>
        <fullName evidence="6">HTH-type transcriptional regulator CynR</fullName>
    </submittedName>
</protein>
<dbReference type="FunFam" id="1.10.10.10:FF:000001">
    <property type="entry name" value="LysR family transcriptional regulator"/>
    <property type="match status" value="1"/>
</dbReference>
<keyword evidence="2" id="KW-0805">Transcription regulation</keyword>
<name>A0A6J5GPU5_9BURK</name>
<reference evidence="6 7" key="1">
    <citation type="submission" date="2020-04" db="EMBL/GenBank/DDBJ databases">
        <authorList>
            <person name="De Canck E."/>
        </authorList>
    </citation>
    <scope>NUCLEOTIDE SEQUENCE [LARGE SCALE GENOMIC DNA]</scope>
    <source>
        <strain evidence="6 7">LMG 27177</strain>
    </source>
</reference>
<dbReference type="PRINTS" id="PR00039">
    <property type="entry name" value="HTHLYSR"/>
</dbReference>
<accession>A0A6J5GPU5</accession>
<evidence type="ECO:0000256" key="1">
    <source>
        <dbReference type="ARBA" id="ARBA00009437"/>
    </source>
</evidence>
<dbReference type="PROSITE" id="PS50931">
    <property type="entry name" value="HTH_LYSR"/>
    <property type="match status" value="1"/>
</dbReference>
<keyword evidence="4" id="KW-0804">Transcription</keyword>
<dbReference type="GO" id="GO:0032993">
    <property type="term" value="C:protein-DNA complex"/>
    <property type="evidence" value="ECO:0007669"/>
    <property type="project" value="TreeGrafter"/>
</dbReference>
<feature type="domain" description="HTH lysR-type" evidence="5">
    <location>
        <begin position="4"/>
        <end position="61"/>
    </location>
</feature>
<evidence type="ECO:0000313" key="7">
    <source>
        <dbReference type="Proteomes" id="UP000494252"/>
    </source>
</evidence>
<dbReference type="InterPro" id="IPR000847">
    <property type="entry name" value="LysR_HTH_N"/>
</dbReference>
<proteinExistence type="inferred from homology"/>
<evidence type="ECO:0000256" key="4">
    <source>
        <dbReference type="ARBA" id="ARBA00023163"/>
    </source>
</evidence>
<dbReference type="Gene3D" id="1.10.10.10">
    <property type="entry name" value="Winged helix-like DNA-binding domain superfamily/Winged helix DNA-binding domain"/>
    <property type="match status" value="1"/>
</dbReference>
<dbReference type="Pfam" id="PF00126">
    <property type="entry name" value="HTH_1"/>
    <property type="match status" value="1"/>
</dbReference>
<dbReference type="GO" id="GO:0003677">
    <property type="term" value="F:DNA binding"/>
    <property type="evidence" value="ECO:0007669"/>
    <property type="project" value="UniProtKB-KW"/>
</dbReference>
<dbReference type="CDD" id="cd08414">
    <property type="entry name" value="PBP2_LTTR_aromatics_like"/>
    <property type="match status" value="1"/>
</dbReference>
<dbReference type="PANTHER" id="PTHR30346">
    <property type="entry name" value="TRANSCRIPTIONAL DUAL REGULATOR HCAR-RELATED"/>
    <property type="match status" value="1"/>
</dbReference>
<keyword evidence="3" id="KW-0238">DNA-binding</keyword>
<dbReference type="SUPFAM" id="SSF53850">
    <property type="entry name" value="Periplasmic binding protein-like II"/>
    <property type="match status" value="1"/>
</dbReference>
<organism evidence="6 7">
    <name type="scientific">Paraburkholderia fynbosensis</name>
    <dbReference type="NCBI Taxonomy" id="1200993"/>
    <lineage>
        <taxon>Bacteria</taxon>
        <taxon>Pseudomonadati</taxon>
        <taxon>Pseudomonadota</taxon>
        <taxon>Betaproteobacteria</taxon>
        <taxon>Burkholderiales</taxon>
        <taxon>Burkholderiaceae</taxon>
        <taxon>Paraburkholderia</taxon>
    </lineage>
</organism>
<sequence>MRGVELRQLRYFSILAKELHFGRAAELAFVTQPALSQQIAKLEELVGVQLFMRDRRQVMLTPAGAALRDGIDKAFSQIELSLRLAREAGDHQEFVVSIGLVEYTNLPFVPPSLIRLQSLYPDVKIVRHEMNAAQQYEALLKHQIDVGFGVPVVPLPPGGELRGEPLVSSGWALLMRDDHRLASLDRLRLDDLAAEKLIIFSRNVNPPLYDSVVDLCRGAGFTPHFVYETMQAQMGMTLVEQGLGVMLGATYVFASLPAGLRCVPIDGFNELTVHQFYRADEANTLILDFIDVANEEARRTQLRLNAMAGTPEGA</sequence>
<dbReference type="Pfam" id="PF03466">
    <property type="entry name" value="LysR_substrate"/>
    <property type="match status" value="1"/>
</dbReference>
<dbReference type="InterPro" id="IPR036390">
    <property type="entry name" value="WH_DNA-bd_sf"/>
</dbReference>
<dbReference type="InterPro" id="IPR005119">
    <property type="entry name" value="LysR_subst-bd"/>
</dbReference>
<gene>
    <name evidence="6" type="primary">cynR_6</name>
    <name evidence="6" type="ORF">LMG27177_05744</name>
</gene>
<evidence type="ECO:0000256" key="3">
    <source>
        <dbReference type="ARBA" id="ARBA00023125"/>
    </source>
</evidence>
<dbReference type="Proteomes" id="UP000494252">
    <property type="component" value="Unassembled WGS sequence"/>
</dbReference>
<dbReference type="RefSeq" id="WP_175164909.1">
    <property type="nucleotide sequence ID" value="NZ_CADIKI010000020.1"/>
</dbReference>
<dbReference type="GO" id="GO:0003700">
    <property type="term" value="F:DNA-binding transcription factor activity"/>
    <property type="evidence" value="ECO:0007669"/>
    <property type="project" value="InterPro"/>
</dbReference>
<evidence type="ECO:0000259" key="5">
    <source>
        <dbReference type="PROSITE" id="PS50931"/>
    </source>
</evidence>
<comment type="similarity">
    <text evidence="1">Belongs to the LysR transcriptional regulatory family.</text>
</comment>
<dbReference type="AlphaFoldDB" id="A0A6J5GPU5"/>
<dbReference type="InterPro" id="IPR036388">
    <property type="entry name" value="WH-like_DNA-bd_sf"/>
</dbReference>
<dbReference type="SUPFAM" id="SSF46785">
    <property type="entry name" value="Winged helix' DNA-binding domain"/>
    <property type="match status" value="1"/>
</dbReference>
<dbReference type="Gene3D" id="3.40.190.10">
    <property type="entry name" value="Periplasmic binding protein-like II"/>
    <property type="match status" value="2"/>
</dbReference>
<dbReference type="PANTHER" id="PTHR30346:SF0">
    <property type="entry name" value="HCA OPERON TRANSCRIPTIONAL ACTIVATOR HCAR"/>
    <property type="match status" value="1"/>
</dbReference>
<evidence type="ECO:0000313" key="6">
    <source>
        <dbReference type="EMBL" id="CAB3804789.1"/>
    </source>
</evidence>
<evidence type="ECO:0000256" key="2">
    <source>
        <dbReference type="ARBA" id="ARBA00023015"/>
    </source>
</evidence>
<keyword evidence="7" id="KW-1185">Reference proteome</keyword>